<proteinExistence type="predicted"/>
<evidence type="ECO:0000313" key="4">
    <source>
        <dbReference type="Proteomes" id="UP000275027"/>
    </source>
</evidence>
<evidence type="ECO:0000313" key="3">
    <source>
        <dbReference type="Proteomes" id="UP000233767"/>
    </source>
</evidence>
<dbReference type="Proteomes" id="UP000233767">
    <property type="component" value="Unassembled WGS sequence"/>
</dbReference>
<dbReference type="Proteomes" id="UP000275027">
    <property type="component" value="Unassembled WGS sequence"/>
</dbReference>
<keyword evidence="3" id="KW-1185">Reference proteome</keyword>
<dbReference type="EMBL" id="PJND01000013">
    <property type="protein sequence ID" value="PKW19995.1"/>
    <property type="molecule type" value="Genomic_DNA"/>
</dbReference>
<protein>
    <submittedName>
        <fullName evidence="2">Uncharacterized protein</fullName>
    </submittedName>
</protein>
<reference evidence="2 4" key="2">
    <citation type="submission" date="2018-10" db="EMBL/GenBank/DDBJ databases">
        <title>Genomic Encyclopedia of Archaeal and Bacterial Type Strains, Phase II (KMG-II): from individual species to whole genera.</title>
        <authorList>
            <person name="Goeker M."/>
        </authorList>
    </citation>
    <scope>NUCLEOTIDE SEQUENCE [LARGE SCALE GENOMIC DNA]</scope>
    <source>
        <strain evidence="2 4">DSM 21886</strain>
    </source>
</reference>
<organism evidence="2 4">
    <name type="scientific">Flavobacterium lindanitolerans</name>
    <dbReference type="NCBI Taxonomy" id="428988"/>
    <lineage>
        <taxon>Bacteria</taxon>
        <taxon>Pseudomonadati</taxon>
        <taxon>Bacteroidota</taxon>
        <taxon>Flavobacteriia</taxon>
        <taxon>Flavobacteriales</taxon>
        <taxon>Flavobacteriaceae</taxon>
        <taxon>Flavobacterium</taxon>
    </lineage>
</organism>
<dbReference type="AlphaFoldDB" id="A0A497U5H8"/>
<dbReference type="EMBL" id="RCCB01000017">
    <property type="protein sequence ID" value="RLJ22966.1"/>
    <property type="molecule type" value="Genomic_DNA"/>
</dbReference>
<comment type="caution">
    <text evidence="2">The sequence shown here is derived from an EMBL/GenBank/DDBJ whole genome shotgun (WGS) entry which is preliminary data.</text>
</comment>
<evidence type="ECO:0000313" key="2">
    <source>
        <dbReference type="EMBL" id="RLJ22966.1"/>
    </source>
</evidence>
<name>A0A497U5H8_9FLAO</name>
<evidence type="ECO:0000313" key="1">
    <source>
        <dbReference type="EMBL" id="PKW19995.1"/>
    </source>
</evidence>
<reference evidence="1 3" key="1">
    <citation type="submission" date="2017-12" db="EMBL/GenBank/DDBJ databases">
        <title>Genomic Encyclopedia of Type Strains, Phase III (KMG-III): the genomes of soil and plant-associated and newly described type strains.</title>
        <authorList>
            <person name="Whitman W."/>
        </authorList>
    </citation>
    <scope>NUCLEOTIDE SEQUENCE [LARGE SCALE GENOMIC DNA]</scope>
    <source>
        <strain evidence="1 3">IP-10</strain>
    </source>
</reference>
<gene>
    <name evidence="1" type="ORF">B0G92_3344</name>
    <name evidence="2" type="ORF">CLV50_3332</name>
</gene>
<accession>A0A497U5H8</accession>
<sequence>MNTLKYILILLVATTNIYNSQTSKSNEIDIKDFK</sequence>